<keyword evidence="2" id="KW-1133">Transmembrane helix</keyword>
<feature type="non-terminal residue" evidence="4">
    <location>
        <position position="1"/>
    </location>
</feature>
<protein>
    <submittedName>
        <fullName evidence="4">Uncharacterized protein</fullName>
    </submittedName>
</protein>
<keyword evidence="2" id="KW-0472">Membrane</keyword>
<evidence type="ECO:0000256" key="2">
    <source>
        <dbReference type="SAM" id="Phobius"/>
    </source>
</evidence>
<comment type="caution">
    <text evidence="4">The sequence shown here is derived from an EMBL/GenBank/DDBJ whole genome shotgun (WGS) entry which is preliminary data.</text>
</comment>
<dbReference type="Proteomes" id="UP000663852">
    <property type="component" value="Unassembled WGS sequence"/>
</dbReference>
<keyword evidence="5" id="KW-1185">Reference proteome</keyword>
<accession>A0A816CKU5</accession>
<feature type="transmembrane region" description="Helical" evidence="2">
    <location>
        <begin position="7"/>
        <end position="27"/>
    </location>
</feature>
<evidence type="ECO:0000256" key="1">
    <source>
        <dbReference type="SAM" id="MobiDB-lite"/>
    </source>
</evidence>
<organism evidence="4 5">
    <name type="scientific">Adineta ricciae</name>
    <name type="common">Rotifer</name>
    <dbReference type="NCBI Taxonomy" id="249248"/>
    <lineage>
        <taxon>Eukaryota</taxon>
        <taxon>Metazoa</taxon>
        <taxon>Spiralia</taxon>
        <taxon>Gnathifera</taxon>
        <taxon>Rotifera</taxon>
        <taxon>Eurotatoria</taxon>
        <taxon>Bdelloidea</taxon>
        <taxon>Adinetida</taxon>
        <taxon>Adinetidae</taxon>
        <taxon>Adineta</taxon>
    </lineage>
</organism>
<feature type="compositionally biased region" description="Low complexity" evidence="1">
    <location>
        <begin position="41"/>
        <end position="57"/>
    </location>
</feature>
<keyword evidence="2" id="KW-0812">Transmembrane</keyword>
<sequence length="218" mass="24167">MNPCLKVAIVVIILTTVIVVITVPTVLCSRKKNNRSPATDVSSSSPTHPSTVTTNHSTSDHNILMTNLTRSTTETSSTTTQPITSYESEESNTTRKSVFVSTLSGNSNNYQSTSSCSNLLLKYEALEFYASRSGSYQFIFISEQHITFVFYENSFNPAFKYTNLGTRAIRCPSIRRVLFVAAQFVAYSPRSTNPMLDPSMGLFDLGNSSHSVRRDLMK</sequence>
<dbReference type="AlphaFoldDB" id="A0A816CKU5"/>
<evidence type="ECO:0000313" key="5">
    <source>
        <dbReference type="Proteomes" id="UP000663828"/>
    </source>
</evidence>
<evidence type="ECO:0000313" key="3">
    <source>
        <dbReference type="EMBL" id="CAF1547488.1"/>
    </source>
</evidence>
<feature type="compositionally biased region" description="Low complexity" evidence="1">
    <location>
        <begin position="66"/>
        <end position="85"/>
    </location>
</feature>
<dbReference type="EMBL" id="CAJNOJ010001250">
    <property type="protein sequence ID" value="CAF1547488.1"/>
    <property type="molecule type" value="Genomic_DNA"/>
</dbReference>
<gene>
    <name evidence="3" type="ORF">EDS130_LOCUS45756</name>
    <name evidence="4" type="ORF">XAT740_LOCUS50511</name>
</gene>
<dbReference type="EMBL" id="CAJNOR010007772">
    <property type="protein sequence ID" value="CAF1623003.1"/>
    <property type="molecule type" value="Genomic_DNA"/>
</dbReference>
<proteinExistence type="predicted"/>
<evidence type="ECO:0000313" key="4">
    <source>
        <dbReference type="EMBL" id="CAF1623003.1"/>
    </source>
</evidence>
<name>A0A816CKU5_ADIRI</name>
<feature type="region of interest" description="Disordered" evidence="1">
    <location>
        <begin position="32"/>
        <end position="90"/>
    </location>
</feature>
<dbReference type="Proteomes" id="UP000663828">
    <property type="component" value="Unassembled WGS sequence"/>
</dbReference>
<reference evidence="4" key="1">
    <citation type="submission" date="2021-02" db="EMBL/GenBank/DDBJ databases">
        <authorList>
            <person name="Nowell W R."/>
        </authorList>
    </citation>
    <scope>NUCLEOTIDE SEQUENCE</scope>
</reference>